<feature type="transmembrane region" description="Helical" evidence="6">
    <location>
        <begin position="17"/>
        <end position="37"/>
    </location>
</feature>
<evidence type="ECO:0000256" key="2">
    <source>
        <dbReference type="ARBA" id="ARBA00023224"/>
    </source>
</evidence>
<dbReference type="GO" id="GO:0007165">
    <property type="term" value="P:signal transduction"/>
    <property type="evidence" value="ECO:0007669"/>
    <property type="project" value="UniProtKB-KW"/>
</dbReference>
<dbReference type="InterPro" id="IPR004090">
    <property type="entry name" value="Chemotax_Me-accpt_rcpt"/>
</dbReference>
<comment type="caution">
    <text evidence="8">The sequence shown here is derived from an EMBL/GenBank/DDBJ whole genome shotgun (WGS) entry which is preliminary data.</text>
</comment>
<dbReference type="RefSeq" id="WP_014258147.1">
    <property type="nucleotide sequence ID" value="NZ_CP046796.1"/>
</dbReference>
<dbReference type="Pfam" id="PF00015">
    <property type="entry name" value="MCPsignal"/>
    <property type="match status" value="1"/>
</dbReference>
<dbReference type="GO" id="GO:0004888">
    <property type="term" value="F:transmembrane signaling receptor activity"/>
    <property type="evidence" value="ECO:0007669"/>
    <property type="project" value="InterPro"/>
</dbReference>
<keyword evidence="6" id="KW-0812">Transmembrane</keyword>
<dbReference type="SUPFAM" id="SSF58104">
    <property type="entry name" value="Methyl-accepting chemotaxis protein (MCP) signaling domain"/>
    <property type="match status" value="1"/>
</dbReference>
<gene>
    <name evidence="8" type="ORF">AMR76_01980</name>
</gene>
<evidence type="ECO:0000256" key="1">
    <source>
        <dbReference type="ARBA" id="ARBA00004370"/>
    </source>
</evidence>
<name>A0A0Q2RVI2_VIBFU</name>
<dbReference type="OrthoDB" id="9808588at2"/>
<organism evidence="8 9">
    <name type="scientific">Vibrio furnissii</name>
    <dbReference type="NCBI Taxonomy" id="29494"/>
    <lineage>
        <taxon>Bacteria</taxon>
        <taxon>Pseudomonadati</taxon>
        <taxon>Pseudomonadota</taxon>
        <taxon>Gammaproteobacteria</taxon>
        <taxon>Vibrionales</taxon>
        <taxon>Vibrionaceae</taxon>
        <taxon>Vibrio</taxon>
    </lineage>
</organism>
<feature type="domain" description="Methyl-accepting transducer" evidence="7">
    <location>
        <begin position="195"/>
        <end position="371"/>
    </location>
</feature>
<dbReference type="AlphaFoldDB" id="A0A0Q2RVI2"/>
<dbReference type="PANTHER" id="PTHR32089:SF112">
    <property type="entry name" value="LYSOZYME-LIKE PROTEIN-RELATED"/>
    <property type="match status" value="1"/>
</dbReference>
<dbReference type="Gene3D" id="1.10.287.950">
    <property type="entry name" value="Methyl-accepting chemotaxis protein"/>
    <property type="match status" value="1"/>
</dbReference>
<dbReference type="InParanoid" id="A0A0Q2RVI2"/>
<keyword evidence="2 4" id="KW-0807">Transducer</keyword>
<dbReference type="PROSITE" id="PS50111">
    <property type="entry name" value="CHEMOTAXIS_TRANSDUC_2"/>
    <property type="match status" value="1"/>
</dbReference>
<evidence type="ECO:0000313" key="8">
    <source>
        <dbReference type="EMBL" id="KQH88078.1"/>
    </source>
</evidence>
<dbReference type="Gene3D" id="1.20.120.30">
    <property type="entry name" value="Aspartate receptor, ligand-binding domain"/>
    <property type="match status" value="1"/>
</dbReference>
<feature type="coiled-coil region" evidence="5">
    <location>
        <begin position="214"/>
        <end position="248"/>
    </location>
</feature>
<sequence length="491" mass="54496">MNSSHISKNILLLRQKFQLLCGVFVALVIGLSIANIALYGFNWLNLVGPAFAIGFTLYAYHDQKQPILVLGRICDALEEAKRGNIHVRITQTKGLGEVGQVAWALNDFLDIVETNFKELSNSFQRTSQKQFHRQGLADGMPGEFSATMDKINHAIQSMHDAHVFSTQNRLKSELHHINTSNLLVNLKNNQQELVSLSQKMDDVLSIATQNRDGAEESRETVQDLKVALEDMNQRMSSMEATAQRLGSNSVRISETIKIITDIAEQTNLLALNAAIEAARAGEVGRGFAVVADEVRMLADRTRSSTSEISNVVTSLTQQIEDMVSQTMAVGEQAAKVGDEVNHFHTNFDQVANSSQETIALINQTKDISFATLVKLDHIIYMQNGYIGLESNGEGQEAHMVGVDHHGCRLGKWYYEGEGYQSFKDLSAYHRLEKHHQAVHSNMHAAMDLVKQDWLNDDAVLHALVSTISDAEKASNHVMDCISDMVLEKHGS</sequence>
<dbReference type="GO" id="GO:0016020">
    <property type="term" value="C:membrane"/>
    <property type="evidence" value="ECO:0007669"/>
    <property type="project" value="UniProtKB-SubCell"/>
</dbReference>
<dbReference type="SMART" id="SM00283">
    <property type="entry name" value="MA"/>
    <property type="match status" value="1"/>
</dbReference>
<keyword evidence="6" id="KW-0472">Membrane</keyword>
<accession>A0A0Q2RVI2</accession>
<dbReference type="GO" id="GO:0006935">
    <property type="term" value="P:chemotaxis"/>
    <property type="evidence" value="ECO:0007669"/>
    <property type="project" value="InterPro"/>
</dbReference>
<evidence type="ECO:0000256" key="5">
    <source>
        <dbReference type="SAM" id="Coils"/>
    </source>
</evidence>
<keyword evidence="6" id="KW-1133">Transmembrane helix</keyword>
<reference evidence="8 9" key="1">
    <citation type="submission" date="2015-08" db="EMBL/GenBank/DDBJ databases">
        <title>Antibacterial properties of a collection of Vibrionaceae strains.</title>
        <authorList>
            <person name="Giubergia S."/>
        </authorList>
    </citation>
    <scope>NUCLEOTIDE SEQUENCE [LARGE SCALE GENOMIC DNA]</scope>
    <source>
        <strain evidence="8 9">S0821</strain>
    </source>
</reference>
<evidence type="ECO:0000256" key="3">
    <source>
        <dbReference type="ARBA" id="ARBA00029447"/>
    </source>
</evidence>
<evidence type="ECO:0000259" key="7">
    <source>
        <dbReference type="PROSITE" id="PS50111"/>
    </source>
</evidence>
<dbReference type="InterPro" id="IPR025991">
    <property type="entry name" value="Chemoreceptor_zinc-bind_dom"/>
</dbReference>
<dbReference type="Pfam" id="PF13682">
    <property type="entry name" value="CZB"/>
    <property type="match status" value="1"/>
</dbReference>
<comment type="similarity">
    <text evidence="3">Belongs to the methyl-accepting chemotaxis (MCP) protein family.</text>
</comment>
<dbReference type="Proteomes" id="UP000051221">
    <property type="component" value="Unassembled WGS sequence"/>
</dbReference>
<dbReference type="OMA" id="VAWALND"/>
<dbReference type="PANTHER" id="PTHR32089">
    <property type="entry name" value="METHYL-ACCEPTING CHEMOTAXIS PROTEIN MCPB"/>
    <property type="match status" value="1"/>
</dbReference>
<keyword evidence="5" id="KW-0175">Coiled coil</keyword>
<evidence type="ECO:0000256" key="4">
    <source>
        <dbReference type="PROSITE-ProRule" id="PRU00284"/>
    </source>
</evidence>
<protein>
    <submittedName>
        <fullName evidence="8">Chemotaxis protein</fullName>
    </submittedName>
</protein>
<evidence type="ECO:0000313" key="9">
    <source>
        <dbReference type="Proteomes" id="UP000051221"/>
    </source>
</evidence>
<keyword evidence="9" id="KW-1185">Reference proteome</keyword>
<dbReference type="PRINTS" id="PR00260">
    <property type="entry name" value="CHEMTRNSDUCR"/>
</dbReference>
<dbReference type="InterPro" id="IPR004089">
    <property type="entry name" value="MCPsignal_dom"/>
</dbReference>
<evidence type="ECO:0000256" key="6">
    <source>
        <dbReference type="SAM" id="Phobius"/>
    </source>
</evidence>
<comment type="subcellular location">
    <subcellularLocation>
        <location evidence="1">Membrane</location>
    </subcellularLocation>
</comment>
<proteinExistence type="inferred from homology"/>
<dbReference type="EMBL" id="LKHS01000001">
    <property type="protein sequence ID" value="KQH88078.1"/>
    <property type="molecule type" value="Genomic_DNA"/>
</dbReference>